<keyword evidence="1" id="KW-1133">Transmembrane helix</keyword>
<proteinExistence type="predicted"/>
<sequence>MSAVAVTSKTMTPLPPPPVITPLPPAAMAPLSPAVVAPPSPAASVRLKPVYYRRAEGSDCPPGVGDTPPKTTEDRFRVSSGVLMVRKDSHHHVESNVEMIRSLARQRNGLLICAVVFLVVLTILVSTWGKRMFHAVLFLIVH</sequence>
<dbReference type="Proteomes" id="UP000440578">
    <property type="component" value="Unassembled WGS sequence"/>
</dbReference>
<name>A0A6A4WEM4_AMPAM</name>
<comment type="caution">
    <text evidence="2">The sequence shown here is derived from an EMBL/GenBank/DDBJ whole genome shotgun (WGS) entry which is preliminary data.</text>
</comment>
<evidence type="ECO:0000313" key="3">
    <source>
        <dbReference type="Proteomes" id="UP000440578"/>
    </source>
</evidence>
<keyword evidence="1" id="KW-0812">Transmembrane</keyword>
<keyword evidence="1" id="KW-0472">Membrane</keyword>
<feature type="transmembrane region" description="Helical" evidence="1">
    <location>
        <begin position="109"/>
        <end position="129"/>
    </location>
</feature>
<evidence type="ECO:0000256" key="1">
    <source>
        <dbReference type="SAM" id="Phobius"/>
    </source>
</evidence>
<reference evidence="2 3" key="1">
    <citation type="submission" date="2019-07" db="EMBL/GenBank/DDBJ databases">
        <title>Draft genome assembly of a fouling barnacle, Amphibalanus amphitrite (Darwin, 1854): The first reference genome for Thecostraca.</title>
        <authorList>
            <person name="Kim W."/>
        </authorList>
    </citation>
    <scope>NUCLEOTIDE SEQUENCE [LARGE SCALE GENOMIC DNA]</scope>
    <source>
        <strain evidence="2">SNU_AA5</strain>
        <tissue evidence="2">Soma without cirri and trophi</tissue>
    </source>
</reference>
<dbReference type="AlphaFoldDB" id="A0A6A4WEM4"/>
<keyword evidence="3" id="KW-1185">Reference proteome</keyword>
<dbReference type="EMBL" id="VIIS01000846">
    <property type="protein sequence ID" value="KAF0304433.1"/>
    <property type="molecule type" value="Genomic_DNA"/>
</dbReference>
<accession>A0A6A4WEM4</accession>
<evidence type="ECO:0000313" key="2">
    <source>
        <dbReference type="EMBL" id="KAF0304433.1"/>
    </source>
</evidence>
<organism evidence="2 3">
    <name type="scientific">Amphibalanus amphitrite</name>
    <name type="common">Striped barnacle</name>
    <name type="synonym">Balanus amphitrite</name>
    <dbReference type="NCBI Taxonomy" id="1232801"/>
    <lineage>
        <taxon>Eukaryota</taxon>
        <taxon>Metazoa</taxon>
        <taxon>Ecdysozoa</taxon>
        <taxon>Arthropoda</taxon>
        <taxon>Crustacea</taxon>
        <taxon>Multicrustacea</taxon>
        <taxon>Cirripedia</taxon>
        <taxon>Thoracica</taxon>
        <taxon>Thoracicalcarea</taxon>
        <taxon>Balanomorpha</taxon>
        <taxon>Balanoidea</taxon>
        <taxon>Balanidae</taxon>
        <taxon>Amphibalaninae</taxon>
        <taxon>Amphibalanus</taxon>
    </lineage>
</organism>
<protein>
    <submittedName>
        <fullName evidence="2">Uncharacterized protein</fullName>
    </submittedName>
</protein>
<gene>
    <name evidence="2" type="ORF">FJT64_023726</name>
</gene>